<gene>
    <name evidence="1" type="ORF">L0F81_18780</name>
</gene>
<comment type="caution">
    <text evidence="1">The sequence shown here is derived from an EMBL/GenBank/DDBJ whole genome shotgun (WGS) entry which is preliminary data.</text>
</comment>
<evidence type="ECO:0008006" key="3">
    <source>
        <dbReference type="Google" id="ProtNLM"/>
    </source>
</evidence>
<evidence type="ECO:0000313" key="1">
    <source>
        <dbReference type="EMBL" id="MCG0065314.1"/>
    </source>
</evidence>
<dbReference type="Proteomes" id="UP001299012">
    <property type="component" value="Unassembled WGS sequence"/>
</dbReference>
<sequence length="75" mass="8247">MKRRTRAEVEAAQNNFISNRDSVITRYRAGASAASLAREFAVAPKWVGEQLENWGVPRRDRSAAAIVRGPGVPPL</sequence>
<protein>
    <recommendedName>
        <fullName evidence="3">Transposase</fullName>
    </recommendedName>
</protein>
<proteinExistence type="predicted"/>
<reference evidence="1 2" key="1">
    <citation type="submission" date="2022-01" db="EMBL/GenBank/DDBJ databases">
        <title>Draft Genome Sequences of Seven Type Strains of the Genus Streptomyces.</title>
        <authorList>
            <person name="Aziz S."/>
            <person name="Coretto E."/>
            <person name="Chronakova A."/>
            <person name="Sproer C."/>
            <person name="Huber K."/>
            <person name="Nouioui I."/>
            <person name="Gross H."/>
        </authorList>
    </citation>
    <scope>NUCLEOTIDE SEQUENCE [LARGE SCALE GENOMIC DNA]</scope>
    <source>
        <strain evidence="1 2">DSM 41685</strain>
    </source>
</reference>
<dbReference type="EMBL" id="JAKKZF010000070">
    <property type="protein sequence ID" value="MCG0065314.1"/>
    <property type="molecule type" value="Genomic_DNA"/>
</dbReference>
<name>A0ABS9JIB3_9ACTN</name>
<dbReference type="RefSeq" id="WP_086696665.1">
    <property type="nucleotide sequence ID" value="NZ_JAKKZF010000070.1"/>
</dbReference>
<evidence type="ECO:0000313" key="2">
    <source>
        <dbReference type="Proteomes" id="UP001299012"/>
    </source>
</evidence>
<organism evidence="1 2">
    <name type="scientific">Streptomyces tricolor</name>
    <dbReference type="NCBI Taxonomy" id="68277"/>
    <lineage>
        <taxon>Bacteria</taxon>
        <taxon>Bacillati</taxon>
        <taxon>Actinomycetota</taxon>
        <taxon>Actinomycetes</taxon>
        <taxon>Kitasatosporales</taxon>
        <taxon>Streptomycetaceae</taxon>
        <taxon>Streptomyces</taxon>
        <taxon>Streptomyces violaceoruber group</taxon>
    </lineage>
</organism>
<keyword evidence="2" id="KW-1185">Reference proteome</keyword>
<accession>A0ABS9JIB3</accession>